<sequence>MSIAGHLSSDQIAETKEALSMFDRESEGGVSNPWKVSHQPAQDMHVGAVSQGHERIHNAGGEYVLETILDVDAPVSVPMKFAHTILMTSQALTFAASQVAGRFLYSFGDTRVVVDVTETSK</sequence>
<name>A0A7J6RPT4_PEROL</name>
<feature type="non-terminal residue" evidence="1">
    <location>
        <position position="121"/>
    </location>
</feature>
<reference evidence="1 2" key="1">
    <citation type="submission" date="2020-04" db="EMBL/GenBank/DDBJ databases">
        <title>Perkinsus olseni comparative genomics.</title>
        <authorList>
            <person name="Bogema D.R."/>
        </authorList>
    </citation>
    <scope>NUCLEOTIDE SEQUENCE [LARGE SCALE GENOMIC DNA]</scope>
    <source>
        <strain evidence="1">ATCC PRA-205</strain>
    </source>
</reference>
<proteinExistence type="predicted"/>
<dbReference type="Proteomes" id="UP000574390">
    <property type="component" value="Unassembled WGS sequence"/>
</dbReference>
<evidence type="ECO:0000313" key="1">
    <source>
        <dbReference type="EMBL" id="KAF4722485.1"/>
    </source>
</evidence>
<evidence type="ECO:0000313" key="2">
    <source>
        <dbReference type="Proteomes" id="UP000574390"/>
    </source>
</evidence>
<protein>
    <submittedName>
        <fullName evidence="1">Uncharacterized protein</fullName>
    </submittedName>
</protein>
<gene>
    <name evidence="1" type="ORF">FOZ62_028069</name>
</gene>
<accession>A0A7J6RPT4</accession>
<comment type="caution">
    <text evidence="1">The sequence shown here is derived from an EMBL/GenBank/DDBJ whole genome shotgun (WGS) entry which is preliminary data.</text>
</comment>
<organism evidence="1 2">
    <name type="scientific">Perkinsus olseni</name>
    <name type="common">Perkinsus atlanticus</name>
    <dbReference type="NCBI Taxonomy" id="32597"/>
    <lineage>
        <taxon>Eukaryota</taxon>
        <taxon>Sar</taxon>
        <taxon>Alveolata</taxon>
        <taxon>Perkinsozoa</taxon>
        <taxon>Perkinsea</taxon>
        <taxon>Perkinsida</taxon>
        <taxon>Perkinsidae</taxon>
        <taxon>Perkinsus</taxon>
    </lineage>
</organism>
<dbReference type="EMBL" id="JABANM010020655">
    <property type="protein sequence ID" value="KAF4722485.1"/>
    <property type="molecule type" value="Genomic_DNA"/>
</dbReference>
<dbReference type="AlphaFoldDB" id="A0A7J6RPT4"/>